<dbReference type="KEGG" id="suls:Sdiek1_2010"/>
<accession>A0A1Y0HM19</accession>
<reference evidence="2" key="1">
    <citation type="submission" date="2017-05" db="EMBL/GenBank/DDBJ databases">
        <title>Dechlorination kinetics govern the competition between two new strains of the genus Sulfurospirillum.</title>
        <authorList>
            <person name="Buttet G.F."/>
            <person name="Murray A.M."/>
            <person name="Goris T."/>
            <person name="Burion M."/>
            <person name="Lin B."/>
            <person name="Rolle M."/>
            <person name="Maillard J."/>
        </authorList>
    </citation>
    <scope>NUCLEOTIDE SEQUENCE [LARGE SCALE GENOMIC DNA]</scope>
    <source>
        <strain evidence="2">SL2-1</strain>
    </source>
</reference>
<organism evidence="1 2">
    <name type="scientific">Sulfurospirillum diekertiae</name>
    <dbReference type="NCBI Taxonomy" id="1854492"/>
    <lineage>
        <taxon>Bacteria</taxon>
        <taxon>Pseudomonadati</taxon>
        <taxon>Campylobacterota</taxon>
        <taxon>Epsilonproteobacteria</taxon>
        <taxon>Campylobacterales</taxon>
        <taxon>Sulfurospirillaceae</taxon>
        <taxon>Sulfurospirillum</taxon>
    </lineage>
</organism>
<sequence length="99" mass="11731">MEHLGGLILYLSMKLKKNYPEYIGGNCFGKDYINLDSTYRTILKYIDLSFPSQYKEYDKRGCKEFTNGVKSHILNVKRITKKIAEDFFANEDNFWKEEL</sequence>
<protein>
    <submittedName>
        <fullName evidence="1">Uncharacterized protein</fullName>
    </submittedName>
</protein>
<keyword evidence="2" id="KW-1185">Reference proteome</keyword>
<evidence type="ECO:0000313" key="1">
    <source>
        <dbReference type="EMBL" id="ARU49169.1"/>
    </source>
</evidence>
<gene>
    <name evidence="1" type="ORF">Sdiek1_2010</name>
</gene>
<dbReference type="EMBL" id="CP021416">
    <property type="protein sequence ID" value="ARU49169.1"/>
    <property type="molecule type" value="Genomic_DNA"/>
</dbReference>
<dbReference type="Proteomes" id="UP000196005">
    <property type="component" value="Chromosome"/>
</dbReference>
<name>A0A1Y0HM19_9BACT</name>
<dbReference type="AlphaFoldDB" id="A0A1Y0HM19"/>
<evidence type="ECO:0000313" key="2">
    <source>
        <dbReference type="Proteomes" id="UP000196005"/>
    </source>
</evidence>
<proteinExistence type="predicted"/>